<name>A0A6J8B428_MYTCO</name>
<protein>
    <recommendedName>
        <fullName evidence="3">Endonuclease/exonuclease/phosphatase domain-containing protein</fullName>
    </recommendedName>
</protein>
<evidence type="ECO:0000313" key="2">
    <source>
        <dbReference type="Proteomes" id="UP000507470"/>
    </source>
</evidence>
<dbReference type="AlphaFoldDB" id="A0A6J8B428"/>
<dbReference type="Gene3D" id="3.60.10.10">
    <property type="entry name" value="Endonuclease/exonuclease/phosphatase"/>
    <property type="match status" value="1"/>
</dbReference>
<reference evidence="1 2" key="1">
    <citation type="submission" date="2020-06" db="EMBL/GenBank/DDBJ databases">
        <authorList>
            <person name="Li R."/>
            <person name="Bekaert M."/>
        </authorList>
    </citation>
    <scope>NUCLEOTIDE SEQUENCE [LARGE SCALE GENOMIC DNA]</scope>
    <source>
        <strain evidence="2">wild</strain>
    </source>
</reference>
<dbReference type="OrthoDB" id="407509at2759"/>
<proteinExistence type="predicted"/>
<accession>A0A6J8B428</accession>
<gene>
    <name evidence="1" type="ORF">MCOR_14832</name>
</gene>
<evidence type="ECO:0008006" key="3">
    <source>
        <dbReference type="Google" id="ProtNLM"/>
    </source>
</evidence>
<evidence type="ECO:0000313" key="1">
    <source>
        <dbReference type="EMBL" id="CAC5378668.1"/>
    </source>
</evidence>
<organism evidence="1 2">
    <name type="scientific">Mytilus coruscus</name>
    <name type="common">Sea mussel</name>
    <dbReference type="NCBI Taxonomy" id="42192"/>
    <lineage>
        <taxon>Eukaryota</taxon>
        <taxon>Metazoa</taxon>
        <taxon>Spiralia</taxon>
        <taxon>Lophotrochozoa</taxon>
        <taxon>Mollusca</taxon>
        <taxon>Bivalvia</taxon>
        <taxon>Autobranchia</taxon>
        <taxon>Pteriomorphia</taxon>
        <taxon>Mytilida</taxon>
        <taxon>Mytiloidea</taxon>
        <taxon>Mytilidae</taxon>
        <taxon>Mytilinae</taxon>
        <taxon>Mytilus</taxon>
    </lineage>
</organism>
<dbReference type="EMBL" id="CACVKT020002586">
    <property type="protein sequence ID" value="CAC5378668.1"/>
    <property type="molecule type" value="Genomic_DNA"/>
</dbReference>
<dbReference type="SUPFAM" id="SSF56219">
    <property type="entry name" value="DNase I-like"/>
    <property type="match status" value="1"/>
</dbReference>
<dbReference type="Proteomes" id="UP000507470">
    <property type="component" value="Unassembled WGS sequence"/>
</dbReference>
<dbReference type="InterPro" id="IPR036691">
    <property type="entry name" value="Endo/exonu/phosph_ase_sf"/>
</dbReference>
<sequence>MIKPIDLGSERIQCIEIKENSNSNILLTSVCLPAKGSKNHLSEYQDVIDQLYELYQKYHKTHKIIIGGDTNEDLNVQTGTAHNLYLRDFINECGLKYDKAKTFVNSIGQESSEIDYFMHNLADQDFQAKQVLNELIENTSDHHPIRMSIKFKYKSAEVNRKLNNSVIKKKVNWDKVDKEWYSAHIDTHIDSLQINENMEETAVEEAILKLCELLRETADLTSSSKAIFNAKPKLKVWTPEIQVALKTARKKYKVWKNHGKPNNKNNKMLMEKKQSKKDFRRAVRIELAKQKSKEKETILETRTKDAKMFHKLVRNNRKKGNDAIMELEVNGKKYVEKNNIINGFQEHFSSLATFNEKSRIYRQSVS</sequence>
<keyword evidence="2" id="KW-1185">Reference proteome</keyword>